<evidence type="ECO:0000313" key="3">
    <source>
        <dbReference type="EMBL" id="KRW99132.1"/>
    </source>
</evidence>
<dbReference type="Gene3D" id="3.30.40.10">
    <property type="entry name" value="Zinc/RING finger domain, C3HC4 (zinc finger)"/>
    <property type="match status" value="1"/>
</dbReference>
<keyword evidence="4" id="KW-1185">Reference proteome</keyword>
<keyword evidence="1" id="KW-0479">Metal-binding</keyword>
<dbReference type="InterPro" id="IPR001841">
    <property type="entry name" value="Znf_RING"/>
</dbReference>
<dbReference type="Pfam" id="PF13920">
    <property type="entry name" value="zf-C3HC4_3"/>
    <property type="match status" value="1"/>
</dbReference>
<dbReference type="EMBL" id="LDAU01000221">
    <property type="protein sequence ID" value="KRW99132.1"/>
    <property type="molecule type" value="Genomic_DNA"/>
</dbReference>
<protein>
    <recommendedName>
        <fullName evidence="2">RING-type domain-containing protein</fullName>
    </recommendedName>
</protein>
<keyword evidence="1" id="KW-0862">Zinc</keyword>
<sequence>MLRYNQYYEFYEPDQYSEQENESGDSSIQLYTDQYLNYEQDQDSLDNFPLQQNHGLNIFNHQNFQNQFQNNEEFVVQVKFSLNENFKQIEQEAINKIGQLFGIQQKPLYQKAPNKNGNQTITLEYKTQSEEKSTELVRNFNLFDPGFQTIYVEKKIKPREFWLMRELYEVILESKKQYSKNLRDLFEFIFDNYGEIFRLQIHGKNKKQVQVIFTNQEAYDRFLDDLYEEEFNEDSDNNEDNYLQKKYFYFNDEEFFINQFSFQDSQKNFDNNTNLNDNECQYEYEYVYEDEYDMDQQQQQHFGSNQSQNNFDLEIFDQYNEDQKKQLNIEQEEHGKLFKITNLKNILNVTSKLKEFGDIHYYDYQLKPLQFIKFRYNTIFSDQLMIRAYQNLEFSKIDNMDIKIEMANYEDPQQYEILCQNMFYNQCENKLANKKQTQINNEKKEYDEKTYQNICIICNEQETTTLFLPCEHFGTCKDCSESILSQSIFNQNCPFCQNKILENIQLVYE</sequence>
<dbReference type="OrthoDB" id="1711136at2759"/>
<dbReference type="SUPFAM" id="SSF57850">
    <property type="entry name" value="RING/U-box"/>
    <property type="match status" value="1"/>
</dbReference>
<keyword evidence="1" id="KW-0863">Zinc-finger</keyword>
<proteinExistence type="predicted"/>
<dbReference type="InterPro" id="IPR013083">
    <property type="entry name" value="Znf_RING/FYVE/PHD"/>
</dbReference>
<dbReference type="InParanoid" id="A0A0V0QA68"/>
<evidence type="ECO:0000259" key="2">
    <source>
        <dbReference type="PROSITE" id="PS50089"/>
    </source>
</evidence>
<evidence type="ECO:0000256" key="1">
    <source>
        <dbReference type="PROSITE-ProRule" id="PRU00175"/>
    </source>
</evidence>
<dbReference type="PROSITE" id="PS50089">
    <property type="entry name" value="ZF_RING_2"/>
    <property type="match status" value="1"/>
</dbReference>
<gene>
    <name evidence="3" type="ORF">PPERSA_02964</name>
</gene>
<reference evidence="3 4" key="1">
    <citation type="journal article" date="2015" name="Sci. Rep.">
        <title>Genome of the facultative scuticociliatosis pathogen Pseudocohnilembus persalinus provides insight into its virulence through horizontal gene transfer.</title>
        <authorList>
            <person name="Xiong J."/>
            <person name="Wang G."/>
            <person name="Cheng J."/>
            <person name="Tian M."/>
            <person name="Pan X."/>
            <person name="Warren A."/>
            <person name="Jiang C."/>
            <person name="Yuan D."/>
            <person name="Miao W."/>
        </authorList>
    </citation>
    <scope>NUCLEOTIDE SEQUENCE [LARGE SCALE GENOMIC DNA]</scope>
    <source>
        <strain evidence="3">36N120E</strain>
    </source>
</reference>
<dbReference type="Proteomes" id="UP000054937">
    <property type="component" value="Unassembled WGS sequence"/>
</dbReference>
<evidence type="ECO:0000313" key="4">
    <source>
        <dbReference type="Proteomes" id="UP000054937"/>
    </source>
</evidence>
<feature type="domain" description="RING-type" evidence="2">
    <location>
        <begin position="455"/>
        <end position="497"/>
    </location>
</feature>
<comment type="caution">
    <text evidence="3">The sequence shown here is derived from an EMBL/GenBank/DDBJ whole genome shotgun (WGS) entry which is preliminary data.</text>
</comment>
<dbReference type="SMART" id="SM00184">
    <property type="entry name" value="RING"/>
    <property type="match status" value="1"/>
</dbReference>
<dbReference type="GO" id="GO:0008270">
    <property type="term" value="F:zinc ion binding"/>
    <property type="evidence" value="ECO:0007669"/>
    <property type="project" value="UniProtKB-KW"/>
</dbReference>
<dbReference type="AlphaFoldDB" id="A0A0V0QA68"/>
<organism evidence="3 4">
    <name type="scientific">Pseudocohnilembus persalinus</name>
    <name type="common">Ciliate</name>
    <dbReference type="NCBI Taxonomy" id="266149"/>
    <lineage>
        <taxon>Eukaryota</taxon>
        <taxon>Sar</taxon>
        <taxon>Alveolata</taxon>
        <taxon>Ciliophora</taxon>
        <taxon>Intramacronucleata</taxon>
        <taxon>Oligohymenophorea</taxon>
        <taxon>Scuticociliatia</taxon>
        <taxon>Philasterida</taxon>
        <taxon>Pseudocohnilembidae</taxon>
        <taxon>Pseudocohnilembus</taxon>
    </lineage>
</organism>
<name>A0A0V0QA68_PSEPJ</name>
<accession>A0A0V0QA68</accession>